<evidence type="ECO:0000259" key="1">
    <source>
        <dbReference type="Pfam" id="PF01467"/>
    </source>
</evidence>
<protein>
    <recommendedName>
        <fullName evidence="1">Cytidyltransferase-like domain-containing protein</fullName>
    </recommendedName>
</protein>
<dbReference type="SUPFAM" id="SSF52374">
    <property type="entry name" value="Nucleotidylyl transferase"/>
    <property type="match status" value="1"/>
</dbReference>
<dbReference type="STRING" id="1160509.A0A3N4IPE2"/>
<dbReference type="Proteomes" id="UP000275078">
    <property type="component" value="Unassembled WGS sequence"/>
</dbReference>
<dbReference type="OrthoDB" id="330671at2759"/>
<evidence type="ECO:0000313" key="3">
    <source>
        <dbReference type="Proteomes" id="UP000275078"/>
    </source>
</evidence>
<dbReference type="GO" id="GO:0003824">
    <property type="term" value="F:catalytic activity"/>
    <property type="evidence" value="ECO:0007669"/>
    <property type="project" value="InterPro"/>
</dbReference>
<dbReference type="InterPro" id="IPR014729">
    <property type="entry name" value="Rossmann-like_a/b/a_fold"/>
</dbReference>
<dbReference type="EMBL" id="ML119646">
    <property type="protein sequence ID" value="RPA87626.1"/>
    <property type="molecule type" value="Genomic_DNA"/>
</dbReference>
<dbReference type="AlphaFoldDB" id="A0A3N4IPE2"/>
<name>A0A3N4IPE2_ASCIM</name>
<gene>
    <name evidence="2" type="ORF">BJ508DRAFT_62936</name>
</gene>
<sequence>MAPVPPSRPPPSLLILPPITAPGPSIHNLRTTLQPIFHSVLKPATALDVILPIAHIPEQRSRASTFQDVQCLLGKIYLITEALQEGWEEPVDVAIILVGDKHPTDDVAGVLHSWDTIKALLKEGRWKTTDAPKEIQEALGVTDGSVWEPYGYEKEKLHHLGDDNNTENPAGPDAERTYVQNAAVGGTFDHLHSGHKLLLTMTTYLLNPILTTDSHLIIGITVSEMLQQKQYLSALESFPTRVRQVLLFLHRILLTPLALTTKEESIVEPTETHLDKPFYTEKLGQIEVEIYPLKDAPGPTTRVENINALVVSRETEIGVPPINDERESKLWPPLKGFVVDLVGHKEGLKISSTDLRKKFSEQTSKQ</sequence>
<organism evidence="2 3">
    <name type="scientific">Ascobolus immersus RN42</name>
    <dbReference type="NCBI Taxonomy" id="1160509"/>
    <lineage>
        <taxon>Eukaryota</taxon>
        <taxon>Fungi</taxon>
        <taxon>Dikarya</taxon>
        <taxon>Ascomycota</taxon>
        <taxon>Pezizomycotina</taxon>
        <taxon>Pezizomycetes</taxon>
        <taxon>Pezizales</taxon>
        <taxon>Ascobolaceae</taxon>
        <taxon>Ascobolus</taxon>
    </lineage>
</organism>
<feature type="domain" description="Cytidyltransferase-like" evidence="1">
    <location>
        <begin position="184"/>
        <end position="357"/>
    </location>
</feature>
<proteinExistence type="predicted"/>
<dbReference type="Gene3D" id="3.40.50.620">
    <property type="entry name" value="HUPs"/>
    <property type="match status" value="1"/>
</dbReference>
<evidence type="ECO:0000313" key="2">
    <source>
        <dbReference type="EMBL" id="RPA87626.1"/>
    </source>
</evidence>
<dbReference type="InterPro" id="IPR004821">
    <property type="entry name" value="Cyt_trans-like"/>
</dbReference>
<dbReference type="Pfam" id="PF01467">
    <property type="entry name" value="CTP_transf_like"/>
    <property type="match status" value="1"/>
</dbReference>
<keyword evidence="3" id="KW-1185">Reference proteome</keyword>
<accession>A0A3N4IPE2</accession>
<reference evidence="2 3" key="1">
    <citation type="journal article" date="2018" name="Nat. Ecol. Evol.">
        <title>Pezizomycetes genomes reveal the molecular basis of ectomycorrhizal truffle lifestyle.</title>
        <authorList>
            <person name="Murat C."/>
            <person name="Payen T."/>
            <person name="Noel B."/>
            <person name="Kuo A."/>
            <person name="Morin E."/>
            <person name="Chen J."/>
            <person name="Kohler A."/>
            <person name="Krizsan K."/>
            <person name="Balestrini R."/>
            <person name="Da Silva C."/>
            <person name="Montanini B."/>
            <person name="Hainaut M."/>
            <person name="Levati E."/>
            <person name="Barry K.W."/>
            <person name="Belfiori B."/>
            <person name="Cichocki N."/>
            <person name="Clum A."/>
            <person name="Dockter R.B."/>
            <person name="Fauchery L."/>
            <person name="Guy J."/>
            <person name="Iotti M."/>
            <person name="Le Tacon F."/>
            <person name="Lindquist E.A."/>
            <person name="Lipzen A."/>
            <person name="Malagnac F."/>
            <person name="Mello A."/>
            <person name="Molinier V."/>
            <person name="Miyauchi S."/>
            <person name="Poulain J."/>
            <person name="Riccioni C."/>
            <person name="Rubini A."/>
            <person name="Sitrit Y."/>
            <person name="Splivallo R."/>
            <person name="Traeger S."/>
            <person name="Wang M."/>
            <person name="Zifcakova L."/>
            <person name="Wipf D."/>
            <person name="Zambonelli A."/>
            <person name="Paolocci F."/>
            <person name="Nowrousian M."/>
            <person name="Ottonello S."/>
            <person name="Baldrian P."/>
            <person name="Spatafora J.W."/>
            <person name="Henrissat B."/>
            <person name="Nagy L.G."/>
            <person name="Aury J.M."/>
            <person name="Wincker P."/>
            <person name="Grigoriev I.V."/>
            <person name="Bonfante P."/>
            <person name="Martin F.M."/>
        </authorList>
    </citation>
    <scope>NUCLEOTIDE SEQUENCE [LARGE SCALE GENOMIC DNA]</scope>
    <source>
        <strain evidence="2 3">RN42</strain>
    </source>
</reference>